<feature type="domain" description="Lipid/polyisoprenoid-binding YceI-like" evidence="1">
    <location>
        <begin position="51"/>
        <end position="237"/>
    </location>
</feature>
<sequence length="243" mass="25626">MYDPRFRPLVATLLAAALTAGCAGTPARPGPTASAAFPADAYRALAADGTVYRLDPAASSLQIIVYRGGPLAEKGHNHIIEARDFRGLVFLPDKGLDEARLDLAVPARGMVVDPPAARSAAGGAFAHPLNDEARTGTRANMLGPQVLDAGRFPQIAVHADDIRGALPWLVVRTTVTLHGRTRRLTVPVEVQAGTEGLTATGRLVLRQSDFGITPITAMGGLLRVQDTVTVAFRLVGRREGKEG</sequence>
<accession>A0A5B8REY1</accession>
<dbReference type="Pfam" id="PF04264">
    <property type="entry name" value="YceI"/>
    <property type="match status" value="1"/>
</dbReference>
<dbReference type="InterPro" id="IPR036761">
    <property type="entry name" value="TTHA0802/YceI-like_sf"/>
</dbReference>
<evidence type="ECO:0000259" key="1">
    <source>
        <dbReference type="SMART" id="SM00867"/>
    </source>
</evidence>
<dbReference type="SUPFAM" id="SSF101874">
    <property type="entry name" value="YceI-like"/>
    <property type="match status" value="1"/>
</dbReference>
<organism evidence="2">
    <name type="scientific">uncultured organism</name>
    <dbReference type="NCBI Taxonomy" id="155900"/>
    <lineage>
        <taxon>unclassified sequences</taxon>
        <taxon>environmental samples</taxon>
    </lineage>
</organism>
<dbReference type="AlphaFoldDB" id="A0A5B8REY1"/>
<gene>
    <name evidence="2" type="ORF">KBTEX_02411</name>
</gene>
<dbReference type="SMART" id="SM00867">
    <property type="entry name" value="YceI"/>
    <property type="match status" value="1"/>
</dbReference>
<proteinExistence type="predicted"/>
<reference evidence="2" key="1">
    <citation type="submission" date="2019-06" db="EMBL/GenBank/DDBJ databases">
        <authorList>
            <person name="Murdoch R.W."/>
            <person name="Fathepure B."/>
        </authorList>
    </citation>
    <scope>NUCLEOTIDE SEQUENCE</scope>
</reference>
<dbReference type="PROSITE" id="PS51257">
    <property type="entry name" value="PROKAR_LIPOPROTEIN"/>
    <property type="match status" value="1"/>
</dbReference>
<dbReference type="InterPro" id="IPR007372">
    <property type="entry name" value="Lipid/polyisoprenoid-bd_YceI"/>
</dbReference>
<dbReference type="EMBL" id="MN079124">
    <property type="protein sequence ID" value="QEA06082.1"/>
    <property type="molecule type" value="Genomic_DNA"/>
</dbReference>
<dbReference type="Gene3D" id="2.40.128.110">
    <property type="entry name" value="Lipid/polyisoprenoid-binding, YceI-like"/>
    <property type="match status" value="1"/>
</dbReference>
<protein>
    <recommendedName>
        <fullName evidence="1">Lipid/polyisoprenoid-binding YceI-like domain-containing protein</fullName>
    </recommendedName>
</protein>
<name>A0A5B8REY1_9ZZZZ</name>
<evidence type="ECO:0000313" key="2">
    <source>
        <dbReference type="EMBL" id="QEA06082.1"/>
    </source>
</evidence>